<sequence length="161" mass="18237">MNSNLPGKLLKRKLMELNSALFFAENDSLFKLPNHLVTEMELNDDGDEIRFAIPKPAQDLEAFDKEFPVRMEFFKKGIAYRLRIQGKGFIIEDAAALDNWLSASPTRQEKAKNEPMIMVKVVVKYVDYTGNINSSFPSKLKMAGMQIFDSLFSHKGATVSV</sequence>
<organism evidence="1 2">
    <name type="scientific">Niastella yeongjuensis</name>
    <dbReference type="NCBI Taxonomy" id="354355"/>
    <lineage>
        <taxon>Bacteria</taxon>
        <taxon>Pseudomonadati</taxon>
        <taxon>Bacteroidota</taxon>
        <taxon>Chitinophagia</taxon>
        <taxon>Chitinophagales</taxon>
        <taxon>Chitinophagaceae</taxon>
        <taxon>Niastella</taxon>
    </lineage>
</organism>
<dbReference type="OrthoDB" id="666433at2"/>
<name>A0A1V9EEY4_9BACT</name>
<comment type="caution">
    <text evidence="1">The sequence shown here is derived from an EMBL/GenBank/DDBJ whole genome shotgun (WGS) entry which is preliminary data.</text>
</comment>
<dbReference type="RefSeq" id="WP_081202757.1">
    <property type="nucleotide sequence ID" value="NZ_FOCZ01000006.1"/>
</dbReference>
<dbReference type="AlphaFoldDB" id="A0A1V9EEY4"/>
<protein>
    <submittedName>
        <fullName evidence="1">Uncharacterized protein</fullName>
    </submittedName>
</protein>
<keyword evidence="2" id="KW-1185">Reference proteome</keyword>
<evidence type="ECO:0000313" key="2">
    <source>
        <dbReference type="Proteomes" id="UP000192610"/>
    </source>
</evidence>
<accession>A0A1V9EEY4</accession>
<reference evidence="2" key="1">
    <citation type="submission" date="2016-04" db="EMBL/GenBank/DDBJ databases">
        <authorList>
            <person name="Chen L."/>
            <person name="Zhuang W."/>
            <person name="Wang G."/>
        </authorList>
    </citation>
    <scope>NUCLEOTIDE SEQUENCE [LARGE SCALE GENOMIC DNA]</scope>
    <source>
        <strain evidence="2">17621</strain>
    </source>
</reference>
<dbReference type="Proteomes" id="UP000192610">
    <property type="component" value="Unassembled WGS sequence"/>
</dbReference>
<gene>
    <name evidence="1" type="ORF">A4H97_10070</name>
</gene>
<evidence type="ECO:0000313" key="1">
    <source>
        <dbReference type="EMBL" id="OQP44699.1"/>
    </source>
</evidence>
<dbReference type="EMBL" id="LVXG01000034">
    <property type="protein sequence ID" value="OQP44699.1"/>
    <property type="molecule type" value="Genomic_DNA"/>
</dbReference>
<proteinExistence type="predicted"/>
<dbReference type="STRING" id="354355.SAMN05660816_03528"/>